<evidence type="ECO:0000259" key="3">
    <source>
        <dbReference type="Pfam" id="PF16344"/>
    </source>
</evidence>
<evidence type="ECO:0000313" key="4">
    <source>
        <dbReference type="EMBL" id="MCJ8209024.1"/>
    </source>
</evidence>
<comment type="caution">
    <text evidence="4">The sequence shown here is derived from an EMBL/GenBank/DDBJ whole genome shotgun (WGS) entry which is preliminary data.</text>
</comment>
<keyword evidence="1" id="KW-1133">Transmembrane helix</keyword>
<dbReference type="Pfam" id="PF16344">
    <property type="entry name" value="FecR_C"/>
    <property type="match status" value="1"/>
</dbReference>
<evidence type="ECO:0000313" key="5">
    <source>
        <dbReference type="Proteomes" id="UP001139450"/>
    </source>
</evidence>
<sequence>MNKFNFLKKRKPSGDSLQQQELAKRYFDELQLKNQQPVDGAEPFDQDKVFSRINLALNEIEQRKNNIGKKLAVACSLLVIVGLAAISYQYRTQILDKVDPVAVKTLTAANGQMVSYTLADGTKLWLNGGSKLIYPERFRGAKREITLEGEAFFDVAHKSDQPFIIHTGHIQTQVLGTSFNVKAYPEDAFVQVDVVTGKVGVLSTPKTAAKQQAVLLTPRQELRVNKSTLALVKQENVDVQLSSGWKDGELVFKQAALKDVLSSLRRRFNVEINADPNLAGCSISANFTNVSFSHIMEIISKLVKGNATPEGKGYHLRGKGC</sequence>
<organism evidence="4 5">
    <name type="scientific">Mucilaginibacter straminoryzae</name>
    <dbReference type="NCBI Taxonomy" id="2932774"/>
    <lineage>
        <taxon>Bacteria</taxon>
        <taxon>Pseudomonadati</taxon>
        <taxon>Bacteroidota</taxon>
        <taxon>Sphingobacteriia</taxon>
        <taxon>Sphingobacteriales</taxon>
        <taxon>Sphingobacteriaceae</taxon>
        <taxon>Mucilaginibacter</taxon>
    </lineage>
</organism>
<accession>A0A9X2B7W3</accession>
<dbReference type="Gene3D" id="3.55.50.30">
    <property type="match status" value="1"/>
</dbReference>
<dbReference type="Gene3D" id="2.60.120.1440">
    <property type="match status" value="1"/>
</dbReference>
<evidence type="ECO:0000256" key="1">
    <source>
        <dbReference type="SAM" id="Phobius"/>
    </source>
</evidence>
<evidence type="ECO:0000259" key="2">
    <source>
        <dbReference type="Pfam" id="PF04773"/>
    </source>
</evidence>
<dbReference type="InterPro" id="IPR012373">
    <property type="entry name" value="Ferrdict_sens_TM"/>
</dbReference>
<dbReference type="GO" id="GO:0016989">
    <property type="term" value="F:sigma factor antagonist activity"/>
    <property type="evidence" value="ECO:0007669"/>
    <property type="project" value="TreeGrafter"/>
</dbReference>
<dbReference type="RefSeq" id="WP_245128857.1">
    <property type="nucleotide sequence ID" value="NZ_JALJEJ010000002.1"/>
</dbReference>
<name>A0A9X2B7W3_9SPHI</name>
<dbReference type="Pfam" id="PF04773">
    <property type="entry name" value="FecR"/>
    <property type="match status" value="1"/>
</dbReference>
<keyword evidence="1" id="KW-0472">Membrane</keyword>
<keyword evidence="1" id="KW-0812">Transmembrane</keyword>
<keyword evidence="5" id="KW-1185">Reference proteome</keyword>
<dbReference type="InterPro" id="IPR032508">
    <property type="entry name" value="FecR_C"/>
</dbReference>
<dbReference type="EMBL" id="JALJEJ010000002">
    <property type="protein sequence ID" value="MCJ8209024.1"/>
    <property type="molecule type" value="Genomic_DNA"/>
</dbReference>
<dbReference type="PANTHER" id="PTHR30273:SF2">
    <property type="entry name" value="PROTEIN FECR"/>
    <property type="match status" value="1"/>
</dbReference>
<dbReference type="Proteomes" id="UP001139450">
    <property type="component" value="Unassembled WGS sequence"/>
</dbReference>
<feature type="domain" description="Protein FecR C-terminal" evidence="3">
    <location>
        <begin position="249"/>
        <end position="302"/>
    </location>
</feature>
<reference evidence="4" key="1">
    <citation type="submission" date="2022-04" db="EMBL/GenBank/DDBJ databases">
        <title>Mucilaginibacter sp. RS28 isolated from freshwater.</title>
        <authorList>
            <person name="Ko S.-R."/>
        </authorList>
    </citation>
    <scope>NUCLEOTIDE SEQUENCE</scope>
    <source>
        <strain evidence="4">RS28</strain>
    </source>
</reference>
<dbReference type="InterPro" id="IPR006860">
    <property type="entry name" value="FecR"/>
</dbReference>
<gene>
    <name evidence="4" type="ORF">MUY27_04840</name>
</gene>
<protein>
    <submittedName>
        <fullName evidence="4">FecR domain-containing protein</fullName>
    </submittedName>
</protein>
<proteinExistence type="predicted"/>
<feature type="domain" description="FecR protein" evidence="2">
    <location>
        <begin position="105"/>
        <end position="199"/>
    </location>
</feature>
<dbReference type="PANTHER" id="PTHR30273">
    <property type="entry name" value="PERIPLASMIC SIGNAL SENSOR AND SIGMA FACTOR ACTIVATOR FECR-RELATED"/>
    <property type="match status" value="1"/>
</dbReference>
<feature type="transmembrane region" description="Helical" evidence="1">
    <location>
        <begin position="71"/>
        <end position="90"/>
    </location>
</feature>
<dbReference type="AlphaFoldDB" id="A0A9X2B7W3"/>